<dbReference type="Gene3D" id="1.20.1070.10">
    <property type="entry name" value="Rhodopsin 7-helix transmembrane proteins"/>
    <property type="match status" value="1"/>
</dbReference>
<comment type="caution">
    <text evidence="16">The sequence shown here is derived from an EMBL/GenBank/DDBJ whole genome shotgun (WGS) entry which is preliminary data.</text>
</comment>
<evidence type="ECO:0000256" key="6">
    <source>
        <dbReference type="ARBA" id="ARBA00022989"/>
    </source>
</evidence>
<dbReference type="PANTHER" id="PTHR26450">
    <property type="entry name" value="OLFACTORY RECEPTOR 56B1-RELATED"/>
    <property type="match status" value="1"/>
</dbReference>
<feature type="transmembrane region" description="Helical" evidence="14">
    <location>
        <begin position="156"/>
        <end position="179"/>
    </location>
</feature>
<feature type="transmembrane region" description="Helical" evidence="14">
    <location>
        <begin position="369"/>
        <end position="392"/>
    </location>
</feature>
<dbReference type="AlphaFoldDB" id="A0A315V880"/>
<keyword evidence="9" id="KW-1015">Disulfide bond</keyword>
<gene>
    <name evidence="16" type="ORF">CCH79_00018330</name>
</gene>
<keyword evidence="6 14" id="KW-1133">Transmembrane helix</keyword>
<evidence type="ECO:0000256" key="9">
    <source>
        <dbReference type="ARBA" id="ARBA00023157"/>
    </source>
</evidence>
<dbReference type="InterPro" id="IPR000276">
    <property type="entry name" value="GPCR_Rhodpsn"/>
</dbReference>
<dbReference type="PANTHER" id="PTHR26450:SF429">
    <property type="entry name" value="OLFACTORY RECEPTOR"/>
    <property type="match status" value="1"/>
</dbReference>
<keyword evidence="17" id="KW-1185">Reference proteome</keyword>
<keyword evidence="2" id="KW-1003">Cell membrane</keyword>
<dbReference type="InterPro" id="IPR050402">
    <property type="entry name" value="OR51/52/56-like"/>
</dbReference>
<dbReference type="GO" id="GO:0004930">
    <property type="term" value="F:G protein-coupled receptor activity"/>
    <property type="evidence" value="ECO:0007669"/>
    <property type="project" value="UniProtKB-KW"/>
</dbReference>
<keyword evidence="8 14" id="KW-0472">Membrane</keyword>
<feature type="transmembrane region" description="Helical" evidence="14">
    <location>
        <begin position="191"/>
        <end position="209"/>
    </location>
</feature>
<keyword evidence="10 13" id="KW-0675">Receptor</keyword>
<dbReference type="SMART" id="SM01381">
    <property type="entry name" value="7TM_GPCR_Srsx"/>
    <property type="match status" value="1"/>
</dbReference>
<feature type="transmembrane region" description="Helical" evidence="14">
    <location>
        <begin position="404"/>
        <end position="426"/>
    </location>
</feature>
<comment type="subcellular location">
    <subcellularLocation>
        <location evidence="1">Cell membrane</location>
        <topology evidence="1">Multi-pass membrane protein</topology>
    </subcellularLocation>
</comment>
<feature type="domain" description="G-protein coupled receptors family 1 profile" evidence="15">
    <location>
        <begin position="172"/>
        <end position="424"/>
    </location>
</feature>
<dbReference type="InterPro" id="IPR000725">
    <property type="entry name" value="Olfact_rcpt"/>
</dbReference>
<proteinExistence type="inferred from homology"/>
<dbReference type="STRING" id="33528.ENSGAFP00000027365"/>
<dbReference type="Proteomes" id="UP000250572">
    <property type="component" value="Unassembled WGS sequence"/>
</dbReference>
<evidence type="ECO:0000313" key="17">
    <source>
        <dbReference type="Proteomes" id="UP000250572"/>
    </source>
</evidence>
<dbReference type="FunFam" id="1.20.1070.10:FF:000024">
    <property type="entry name" value="Olfactory receptor"/>
    <property type="match status" value="1"/>
</dbReference>
<name>A0A315V880_GAMAF</name>
<evidence type="ECO:0000256" key="2">
    <source>
        <dbReference type="ARBA" id="ARBA00022475"/>
    </source>
</evidence>
<evidence type="ECO:0000256" key="14">
    <source>
        <dbReference type="SAM" id="Phobius"/>
    </source>
</evidence>
<dbReference type="SUPFAM" id="SSF81321">
    <property type="entry name" value="Family A G protein-coupled receptor-like"/>
    <property type="match status" value="1"/>
</dbReference>
<comment type="similarity">
    <text evidence="13">Belongs to the G-protein coupled receptor 1 family.</text>
</comment>
<keyword evidence="12 13" id="KW-0807">Transducer</keyword>
<sequence length="504" mass="56634">MYCFIGDHCLVYDPDWNKFQPSDQFPPFGKAGAMKFFWRFSWILELQNRTVSRTGHLDRSWSGFVAGPLLRGGESLSLPSARLIADVQTSHRTADPEGSSDVIGGLNLISRGRKTQQLEMKHMFWSHAMLDAPLTRNLSHSSFRFRCFPELQDHRWILALLFFLCFLSVLLGNSALVYVIRRVARLRSPMYVLMSLLCVVDVLLASTILPNMLLNLLFDWSHISLAGCLIQMFSTYFLSSLESTLLLVMALDRYVAICKPLRYTDIMSSSAFLKLLVFALLRSVSIMSALVVLAGSLWFCGSHVIQHCYCDHMALVRLACVSTQRNQAAGLAVIVCFVGVDIPVIFFSYVKIVKVVVRAAAASEERLKALHTCSTHLMVIVCFYLVGTIAFLSGSLNIPIATGINNLMGVAYILIPATVNPIIYGVRTKEIRRGLQRMFKLRERKITSLKVSSGKRQTLRTSGLEPTSYHQQVALVQFASSLNCQLFVVVKQQITKIHHLNLLR</sequence>
<dbReference type="InterPro" id="IPR017452">
    <property type="entry name" value="GPCR_Rhodpsn_7TM"/>
</dbReference>
<evidence type="ECO:0000256" key="4">
    <source>
        <dbReference type="ARBA" id="ARBA00022692"/>
    </source>
</evidence>
<dbReference type="Pfam" id="PF13853">
    <property type="entry name" value="7tm_4"/>
    <property type="match status" value="1"/>
</dbReference>
<evidence type="ECO:0000256" key="8">
    <source>
        <dbReference type="ARBA" id="ARBA00023136"/>
    </source>
</evidence>
<feature type="transmembrane region" description="Helical" evidence="14">
    <location>
        <begin position="229"/>
        <end position="251"/>
    </location>
</feature>
<dbReference type="PRINTS" id="PR00245">
    <property type="entry name" value="OLFACTORYR"/>
</dbReference>
<dbReference type="EMBL" id="NHOQ01002149">
    <property type="protein sequence ID" value="PWA19366.1"/>
    <property type="molecule type" value="Genomic_DNA"/>
</dbReference>
<evidence type="ECO:0000256" key="3">
    <source>
        <dbReference type="ARBA" id="ARBA00022606"/>
    </source>
</evidence>
<evidence type="ECO:0000256" key="7">
    <source>
        <dbReference type="ARBA" id="ARBA00023040"/>
    </source>
</evidence>
<evidence type="ECO:0000259" key="15">
    <source>
        <dbReference type="PROSITE" id="PS50262"/>
    </source>
</evidence>
<evidence type="ECO:0000256" key="13">
    <source>
        <dbReference type="RuleBase" id="RU000688"/>
    </source>
</evidence>
<feature type="transmembrane region" description="Helical" evidence="14">
    <location>
        <begin position="272"/>
        <end position="299"/>
    </location>
</feature>
<accession>A0A315V880</accession>
<keyword evidence="5" id="KW-0552">Olfaction</keyword>
<keyword evidence="7 13" id="KW-0297">G-protein coupled receptor</keyword>
<reference evidence="16 17" key="1">
    <citation type="journal article" date="2018" name="G3 (Bethesda)">
        <title>A High-Quality Reference Genome for the Invasive Mosquitofish Gambusia affinis Using a Chicago Library.</title>
        <authorList>
            <person name="Hoffberg S.L."/>
            <person name="Troendle N.J."/>
            <person name="Glenn T.C."/>
            <person name="Mahmud O."/>
            <person name="Louha S."/>
            <person name="Chalopin D."/>
            <person name="Bennetzen J.L."/>
            <person name="Mauricio R."/>
        </authorList>
    </citation>
    <scope>NUCLEOTIDE SEQUENCE [LARGE SCALE GENOMIC DNA]</scope>
    <source>
        <strain evidence="16">NE01/NJP1002.9</strain>
        <tissue evidence="16">Muscle</tissue>
    </source>
</reference>
<evidence type="ECO:0000256" key="11">
    <source>
        <dbReference type="ARBA" id="ARBA00023180"/>
    </source>
</evidence>
<evidence type="ECO:0000256" key="12">
    <source>
        <dbReference type="ARBA" id="ARBA00023224"/>
    </source>
</evidence>
<keyword evidence="3" id="KW-0716">Sensory transduction</keyword>
<feature type="transmembrane region" description="Helical" evidence="14">
    <location>
        <begin position="328"/>
        <end position="349"/>
    </location>
</feature>
<protein>
    <recommendedName>
        <fullName evidence="15">G-protein coupled receptors family 1 profile domain-containing protein</fullName>
    </recommendedName>
</protein>
<evidence type="ECO:0000313" key="16">
    <source>
        <dbReference type="EMBL" id="PWA19366.1"/>
    </source>
</evidence>
<dbReference type="PROSITE" id="PS00237">
    <property type="entry name" value="G_PROTEIN_RECEP_F1_1"/>
    <property type="match status" value="1"/>
</dbReference>
<organism evidence="16 17">
    <name type="scientific">Gambusia affinis</name>
    <name type="common">Western mosquitofish</name>
    <name type="synonym">Heterandria affinis</name>
    <dbReference type="NCBI Taxonomy" id="33528"/>
    <lineage>
        <taxon>Eukaryota</taxon>
        <taxon>Metazoa</taxon>
        <taxon>Chordata</taxon>
        <taxon>Craniata</taxon>
        <taxon>Vertebrata</taxon>
        <taxon>Euteleostomi</taxon>
        <taxon>Actinopterygii</taxon>
        <taxon>Neopterygii</taxon>
        <taxon>Teleostei</taxon>
        <taxon>Neoteleostei</taxon>
        <taxon>Acanthomorphata</taxon>
        <taxon>Ovalentaria</taxon>
        <taxon>Atherinomorphae</taxon>
        <taxon>Cyprinodontiformes</taxon>
        <taxon>Poeciliidae</taxon>
        <taxon>Poeciliinae</taxon>
        <taxon>Gambusia</taxon>
    </lineage>
</organism>
<dbReference type="GO" id="GO:0005886">
    <property type="term" value="C:plasma membrane"/>
    <property type="evidence" value="ECO:0007669"/>
    <property type="project" value="UniProtKB-SubCell"/>
</dbReference>
<evidence type="ECO:0000256" key="1">
    <source>
        <dbReference type="ARBA" id="ARBA00004651"/>
    </source>
</evidence>
<keyword evidence="11" id="KW-0325">Glycoprotein</keyword>
<evidence type="ECO:0000256" key="5">
    <source>
        <dbReference type="ARBA" id="ARBA00022725"/>
    </source>
</evidence>
<evidence type="ECO:0000256" key="10">
    <source>
        <dbReference type="ARBA" id="ARBA00023170"/>
    </source>
</evidence>
<dbReference type="GO" id="GO:0004984">
    <property type="term" value="F:olfactory receptor activity"/>
    <property type="evidence" value="ECO:0007669"/>
    <property type="project" value="InterPro"/>
</dbReference>
<dbReference type="PRINTS" id="PR00237">
    <property type="entry name" value="GPCRRHODOPSN"/>
</dbReference>
<dbReference type="PROSITE" id="PS50262">
    <property type="entry name" value="G_PROTEIN_RECEP_F1_2"/>
    <property type="match status" value="1"/>
</dbReference>
<keyword evidence="4 13" id="KW-0812">Transmembrane</keyword>